<dbReference type="EMBL" id="MFST01000032">
    <property type="protein sequence ID" value="OGI44868.1"/>
    <property type="molecule type" value="Genomic_DNA"/>
</dbReference>
<dbReference type="InterPro" id="IPR029058">
    <property type="entry name" value="AB_hydrolase_fold"/>
</dbReference>
<dbReference type="Gene3D" id="3.40.50.1820">
    <property type="entry name" value="alpha/beta hydrolase"/>
    <property type="match status" value="1"/>
</dbReference>
<dbReference type="SUPFAM" id="SSF53474">
    <property type="entry name" value="alpha/beta-Hydrolases"/>
    <property type="match status" value="1"/>
</dbReference>
<gene>
    <name evidence="1" type="ORF">A2V92_01830</name>
</gene>
<dbReference type="AlphaFoldDB" id="A0A1F6TIF3"/>
<sequence>MSTSRIIFVPGKNPKPPEDEHRRQLWRALVRGVERADPAVARELQADPGAFILAGWNRLYYQCVKLLEDDLPWIDALLARTGPTHEDVRDALSWRRKLAWLLYSIADLFPFLIPLLPDQAVKSTVHETARYFRNHGDIGRRVREIVKAPLRELFGQGRRVLLIGHSMGSVIAYDALWELWHEEHNPGRIDLFLTIGSPLGMNFTQRRLLGMGEAGARRYPGNIRRWVNIAAQGDLTALDPRMGDDFGPMRELGLVEAIVDINGGIFNYFRNEEGLNVHRSYGYLANPRVGEVIADWWSGKEKLCSGC</sequence>
<organism evidence="1 2">
    <name type="scientific">Candidatus Muproteobacteria bacterium RBG_16_65_31</name>
    <dbReference type="NCBI Taxonomy" id="1817759"/>
    <lineage>
        <taxon>Bacteria</taxon>
        <taxon>Pseudomonadati</taxon>
        <taxon>Pseudomonadota</taxon>
        <taxon>Candidatus Muproteobacteria</taxon>
    </lineage>
</organism>
<proteinExistence type="predicted"/>
<dbReference type="Proteomes" id="UP000179344">
    <property type="component" value="Unassembled WGS sequence"/>
</dbReference>
<accession>A0A1F6TIF3</accession>
<name>A0A1F6TIF3_9PROT</name>
<protein>
    <submittedName>
        <fullName evidence="1">Uncharacterized protein</fullName>
    </submittedName>
</protein>
<evidence type="ECO:0000313" key="1">
    <source>
        <dbReference type="EMBL" id="OGI44868.1"/>
    </source>
</evidence>
<comment type="caution">
    <text evidence="1">The sequence shown here is derived from an EMBL/GenBank/DDBJ whole genome shotgun (WGS) entry which is preliminary data.</text>
</comment>
<reference evidence="1 2" key="1">
    <citation type="journal article" date="2016" name="Nat. Commun.">
        <title>Thousands of microbial genomes shed light on interconnected biogeochemical processes in an aquifer system.</title>
        <authorList>
            <person name="Anantharaman K."/>
            <person name="Brown C.T."/>
            <person name="Hug L.A."/>
            <person name="Sharon I."/>
            <person name="Castelle C.J."/>
            <person name="Probst A.J."/>
            <person name="Thomas B.C."/>
            <person name="Singh A."/>
            <person name="Wilkins M.J."/>
            <person name="Karaoz U."/>
            <person name="Brodie E.L."/>
            <person name="Williams K.H."/>
            <person name="Hubbard S.S."/>
            <person name="Banfield J.F."/>
        </authorList>
    </citation>
    <scope>NUCLEOTIDE SEQUENCE [LARGE SCALE GENOMIC DNA]</scope>
</reference>
<evidence type="ECO:0000313" key="2">
    <source>
        <dbReference type="Proteomes" id="UP000179344"/>
    </source>
</evidence>